<evidence type="ECO:0000313" key="2">
    <source>
        <dbReference type="Proteomes" id="UP000305067"/>
    </source>
</evidence>
<sequence length="198" mass="22345">MSCMPMHIEDPEFSTQTTGGIRRALAKFRFKITTRRECYQYRLGLKACCGRQNIIVGASQSKSALSDRLPIVAFPRLPPTTLSRVLCQRFTAELGPLLPRPSDAHECRSTQHRTSLYTIPVTRPTSSGPPRRVFQRAELQMALTHLARNAELQGQQRSDLILILLPLAMHLGQRTLLGSPRGPHSLKRMFCWQAVVTR</sequence>
<gene>
    <name evidence="1" type="ORF">BDV98DRAFT_414227</name>
</gene>
<dbReference type="AlphaFoldDB" id="A0A5C3QM26"/>
<proteinExistence type="predicted"/>
<accession>A0A5C3QM26</accession>
<reference evidence="1 2" key="1">
    <citation type="journal article" date="2019" name="Nat. Ecol. Evol.">
        <title>Megaphylogeny resolves global patterns of mushroom evolution.</title>
        <authorList>
            <person name="Varga T."/>
            <person name="Krizsan K."/>
            <person name="Foldi C."/>
            <person name="Dima B."/>
            <person name="Sanchez-Garcia M."/>
            <person name="Sanchez-Ramirez S."/>
            <person name="Szollosi G.J."/>
            <person name="Szarkandi J.G."/>
            <person name="Papp V."/>
            <person name="Albert L."/>
            <person name="Andreopoulos W."/>
            <person name="Angelini C."/>
            <person name="Antonin V."/>
            <person name="Barry K.W."/>
            <person name="Bougher N.L."/>
            <person name="Buchanan P."/>
            <person name="Buyck B."/>
            <person name="Bense V."/>
            <person name="Catcheside P."/>
            <person name="Chovatia M."/>
            <person name="Cooper J."/>
            <person name="Damon W."/>
            <person name="Desjardin D."/>
            <person name="Finy P."/>
            <person name="Geml J."/>
            <person name="Haridas S."/>
            <person name="Hughes K."/>
            <person name="Justo A."/>
            <person name="Karasinski D."/>
            <person name="Kautmanova I."/>
            <person name="Kiss B."/>
            <person name="Kocsube S."/>
            <person name="Kotiranta H."/>
            <person name="LaButti K.M."/>
            <person name="Lechner B.E."/>
            <person name="Liimatainen K."/>
            <person name="Lipzen A."/>
            <person name="Lukacs Z."/>
            <person name="Mihaltcheva S."/>
            <person name="Morgado L.N."/>
            <person name="Niskanen T."/>
            <person name="Noordeloos M.E."/>
            <person name="Ohm R.A."/>
            <person name="Ortiz-Santana B."/>
            <person name="Ovrebo C."/>
            <person name="Racz N."/>
            <person name="Riley R."/>
            <person name="Savchenko A."/>
            <person name="Shiryaev A."/>
            <person name="Soop K."/>
            <person name="Spirin V."/>
            <person name="Szebenyi C."/>
            <person name="Tomsovsky M."/>
            <person name="Tulloss R.E."/>
            <person name="Uehling J."/>
            <person name="Grigoriev I.V."/>
            <person name="Vagvolgyi C."/>
            <person name="Papp T."/>
            <person name="Martin F.M."/>
            <person name="Miettinen O."/>
            <person name="Hibbett D.S."/>
            <person name="Nagy L.G."/>
        </authorList>
    </citation>
    <scope>NUCLEOTIDE SEQUENCE [LARGE SCALE GENOMIC DNA]</scope>
    <source>
        <strain evidence="1 2">CBS 309.79</strain>
    </source>
</reference>
<evidence type="ECO:0000313" key="1">
    <source>
        <dbReference type="EMBL" id="TFL03055.1"/>
    </source>
</evidence>
<organism evidence="1 2">
    <name type="scientific">Pterulicium gracile</name>
    <dbReference type="NCBI Taxonomy" id="1884261"/>
    <lineage>
        <taxon>Eukaryota</taxon>
        <taxon>Fungi</taxon>
        <taxon>Dikarya</taxon>
        <taxon>Basidiomycota</taxon>
        <taxon>Agaricomycotina</taxon>
        <taxon>Agaricomycetes</taxon>
        <taxon>Agaricomycetidae</taxon>
        <taxon>Agaricales</taxon>
        <taxon>Pleurotineae</taxon>
        <taxon>Pterulaceae</taxon>
        <taxon>Pterulicium</taxon>
    </lineage>
</organism>
<keyword evidence="2" id="KW-1185">Reference proteome</keyword>
<dbReference type="Proteomes" id="UP000305067">
    <property type="component" value="Unassembled WGS sequence"/>
</dbReference>
<protein>
    <submittedName>
        <fullName evidence="1">Uncharacterized protein</fullName>
    </submittedName>
</protein>
<dbReference type="EMBL" id="ML178821">
    <property type="protein sequence ID" value="TFL03055.1"/>
    <property type="molecule type" value="Genomic_DNA"/>
</dbReference>
<name>A0A5C3QM26_9AGAR</name>